<accession>X1D0R2</accession>
<proteinExistence type="predicted"/>
<evidence type="ECO:0000313" key="1">
    <source>
        <dbReference type="EMBL" id="GAG98702.1"/>
    </source>
</evidence>
<sequence>PSLQTVFDFWLIADNLKTPFTICGRTNLSTHTK</sequence>
<dbReference type="AlphaFoldDB" id="X1D0R2"/>
<feature type="non-terminal residue" evidence="1">
    <location>
        <position position="1"/>
    </location>
</feature>
<dbReference type="EMBL" id="BART01025260">
    <property type="protein sequence ID" value="GAG98702.1"/>
    <property type="molecule type" value="Genomic_DNA"/>
</dbReference>
<name>X1D0R2_9ZZZZ</name>
<comment type="caution">
    <text evidence="1">The sequence shown here is derived from an EMBL/GenBank/DDBJ whole genome shotgun (WGS) entry which is preliminary data.</text>
</comment>
<reference evidence="1" key="1">
    <citation type="journal article" date="2014" name="Front. Microbiol.">
        <title>High frequency of phylogenetically diverse reductive dehalogenase-homologous genes in deep subseafloor sedimentary metagenomes.</title>
        <authorList>
            <person name="Kawai M."/>
            <person name="Futagami T."/>
            <person name="Toyoda A."/>
            <person name="Takaki Y."/>
            <person name="Nishi S."/>
            <person name="Hori S."/>
            <person name="Arai W."/>
            <person name="Tsubouchi T."/>
            <person name="Morono Y."/>
            <person name="Uchiyama I."/>
            <person name="Ito T."/>
            <person name="Fujiyama A."/>
            <person name="Inagaki F."/>
            <person name="Takami H."/>
        </authorList>
    </citation>
    <scope>NUCLEOTIDE SEQUENCE</scope>
    <source>
        <strain evidence="1">Expedition CK06-06</strain>
    </source>
</reference>
<organism evidence="1">
    <name type="scientific">marine sediment metagenome</name>
    <dbReference type="NCBI Taxonomy" id="412755"/>
    <lineage>
        <taxon>unclassified sequences</taxon>
        <taxon>metagenomes</taxon>
        <taxon>ecological metagenomes</taxon>
    </lineage>
</organism>
<protein>
    <submittedName>
        <fullName evidence="1">Uncharacterized protein</fullName>
    </submittedName>
</protein>
<gene>
    <name evidence="1" type="ORF">S01H4_45381</name>
</gene>